<keyword evidence="9" id="KW-1185">Reference proteome</keyword>
<evidence type="ECO:0000256" key="3">
    <source>
        <dbReference type="ARBA" id="ARBA00016774"/>
    </source>
</evidence>
<proteinExistence type="inferred from homology"/>
<dbReference type="Pfam" id="PF00756">
    <property type="entry name" value="Esterase"/>
    <property type="match status" value="1"/>
</dbReference>
<dbReference type="InterPro" id="IPR014186">
    <property type="entry name" value="S-formylglutathione_hydrol"/>
</dbReference>
<dbReference type="KEGG" id="cvr:CHLNCDRAFT_23967"/>
<keyword evidence="5 7" id="KW-0378">Hydrolase</keyword>
<comment type="catalytic activity">
    <reaction evidence="7">
        <text>S-formylglutathione + H2O = formate + glutathione + H(+)</text>
        <dbReference type="Rhea" id="RHEA:14961"/>
        <dbReference type="ChEBI" id="CHEBI:15377"/>
        <dbReference type="ChEBI" id="CHEBI:15378"/>
        <dbReference type="ChEBI" id="CHEBI:15740"/>
        <dbReference type="ChEBI" id="CHEBI:57688"/>
        <dbReference type="ChEBI" id="CHEBI:57925"/>
        <dbReference type="EC" id="3.1.2.12"/>
    </reaction>
</comment>
<evidence type="ECO:0000256" key="2">
    <source>
        <dbReference type="ARBA" id="ARBA00012479"/>
    </source>
</evidence>
<dbReference type="RefSeq" id="XP_005846974.1">
    <property type="nucleotide sequence ID" value="XM_005846912.1"/>
</dbReference>
<dbReference type="eggNOG" id="KOG3101">
    <property type="taxonomic scope" value="Eukaryota"/>
</dbReference>
<comment type="function">
    <text evidence="7">Serine hydrolase involved in the detoxification of formaldehyde.</text>
</comment>
<feature type="active site" description="Charge relay system" evidence="6">
    <location>
        <position position="214"/>
    </location>
</feature>
<dbReference type="GO" id="GO:0046294">
    <property type="term" value="P:formaldehyde catabolic process"/>
    <property type="evidence" value="ECO:0007669"/>
    <property type="project" value="InterPro"/>
</dbReference>
<comment type="similarity">
    <text evidence="1 7">Belongs to the esterase D family.</text>
</comment>
<dbReference type="STRING" id="554065.E1ZH78"/>
<dbReference type="EC" id="3.1.2.12" evidence="2 7"/>
<comment type="subcellular location">
    <subcellularLocation>
        <location evidence="7">Cytoplasm</location>
    </subcellularLocation>
</comment>
<dbReference type="InterPro" id="IPR029058">
    <property type="entry name" value="AB_hydrolase_fold"/>
</dbReference>
<reference evidence="8 9" key="1">
    <citation type="journal article" date="2010" name="Plant Cell">
        <title>The Chlorella variabilis NC64A genome reveals adaptation to photosymbiosis, coevolution with viruses, and cryptic sex.</title>
        <authorList>
            <person name="Blanc G."/>
            <person name="Duncan G."/>
            <person name="Agarkova I."/>
            <person name="Borodovsky M."/>
            <person name="Gurnon J."/>
            <person name="Kuo A."/>
            <person name="Lindquist E."/>
            <person name="Lucas S."/>
            <person name="Pangilinan J."/>
            <person name="Polle J."/>
            <person name="Salamov A."/>
            <person name="Terry A."/>
            <person name="Yamada T."/>
            <person name="Dunigan D.D."/>
            <person name="Grigoriev I.V."/>
            <person name="Claverie J.M."/>
            <person name="Van Etten J.L."/>
        </authorList>
    </citation>
    <scope>NUCLEOTIDE SEQUENCE [LARGE SCALE GENOMIC DNA]</scope>
    <source>
        <strain evidence="8 9">NC64A</strain>
    </source>
</reference>
<dbReference type="GO" id="GO:0018738">
    <property type="term" value="F:S-formylglutathione hydrolase activity"/>
    <property type="evidence" value="ECO:0007669"/>
    <property type="project" value="UniProtKB-EC"/>
</dbReference>
<gene>
    <name evidence="8" type="ORF">CHLNCDRAFT_23967</name>
</gene>
<evidence type="ECO:0000256" key="4">
    <source>
        <dbReference type="ARBA" id="ARBA00022487"/>
    </source>
</evidence>
<evidence type="ECO:0000256" key="5">
    <source>
        <dbReference type="ARBA" id="ARBA00022801"/>
    </source>
</evidence>
<accession>E1ZH78</accession>
<dbReference type="EMBL" id="GL433846">
    <property type="protein sequence ID" value="EFN54872.1"/>
    <property type="molecule type" value="Genomic_DNA"/>
</dbReference>
<feature type="active site" description="Charge relay system" evidence="6">
    <location>
        <position position="136"/>
    </location>
</feature>
<evidence type="ECO:0000313" key="8">
    <source>
        <dbReference type="EMBL" id="EFN54872.1"/>
    </source>
</evidence>
<name>E1ZH78_CHLVA</name>
<dbReference type="GeneID" id="17354261"/>
<dbReference type="Proteomes" id="UP000008141">
    <property type="component" value="Unassembled WGS sequence"/>
</dbReference>
<dbReference type="InterPro" id="IPR000801">
    <property type="entry name" value="Esterase-like"/>
</dbReference>
<dbReference type="NCBIfam" id="TIGR02821">
    <property type="entry name" value="fghA_ester_D"/>
    <property type="match status" value="1"/>
</dbReference>
<evidence type="ECO:0000256" key="7">
    <source>
        <dbReference type="RuleBase" id="RU363068"/>
    </source>
</evidence>
<keyword evidence="7" id="KW-0963">Cytoplasm</keyword>
<dbReference type="GO" id="GO:0052689">
    <property type="term" value="F:carboxylic ester hydrolase activity"/>
    <property type="evidence" value="ECO:0007669"/>
    <property type="project" value="UniProtKB-KW"/>
</dbReference>
<evidence type="ECO:0000256" key="1">
    <source>
        <dbReference type="ARBA" id="ARBA00005622"/>
    </source>
</evidence>
<dbReference type="SUPFAM" id="SSF53474">
    <property type="entry name" value="alpha/beta-Hydrolases"/>
    <property type="match status" value="1"/>
</dbReference>
<evidence type="ECO:0000256" key="6">
    <source>
        <dbReference type="PIRSR" id="PIRSR614186-1"/>
    </source>
</evidence>
<sequence length="271" mass="29973">MFGGFVRRYAHQSRELGCKMVFTVFFPPAVTKAPVVYYLSGLTCTDENFVQKAGAQRKAAELGLAVVAPDTSPRGLGIEGEDESWDFGTGAGFYLDATADKWRQYRMYSYITQELPALLRSMPELDVDNAGIMGHSMGGHGALTIALKNPTAYKSVSAFAPICNPTQVPWGQKAFAGYLGEQWQEVAQQYDATELARQYSGPSLPVLMDTGTDDEFLKTQLHPWAFEEAARGKLQVESRMNEGYDHSYFTIATFMDDHLSFHAKHILPSAA</sequence>
<evidence type="ECO:0000313" key="9">
    <source>
        <dbReference type="Proteomes" id="UP000008141"/>
    </source>
</evidence>
<dbReference type="OrthoDB" id="420518at2759"/>
<dbReference type="GO" id="GO:0005829">
    <property type="term" value="C:cytosol"/>
    <property type="evidence" value="ECO:0007669"/>
    <property type="project" value="TreeGrafter"/>
</dbReference>
<dbReference type="InParanoid" id="E1ZH78"/>
<dbReference type="OMA" id="PSDCPWG"/>
<dbReference type="PANTHER" id="PTHR10061:SF0">
    <property type="entry name" value="S-FORMYLGLUTATHIONE HYDROLASE"/>
    <property type="match status" value="1"/>
</dbReference>
<dbReference type="FunCoup" id="E1ZH78">
    <property type="interactions" value="1677"/>
</dbReference>
<feature type="active site" description="Charge relay system" evidence="6">
    <location>
        <position position="246"/>
    </location>
</feature>
<organism evidence="9">
    <name type="scientific">Chlorella variabilis</name>
    <name type="common">Green alga</name>
    <dbReference type="NCBI Taxonomy" id="554065"/>
    <lineage>
        <taxon>Eukaryota</taxon>
        <taxon>Viridiplantae</taxon>
        <taxon>Chlorophyta</taxon>
        <taxon>core chlorophytes</taxon>
        <taxon>Trebouxiophyceae</taxon>
        <taxon>Chlorellales</taxon>
        <taxon>Chlorellaceae</taxon>
        <taxon>Chlorella clade</taxon>
        <taxon>Chlorella</taxon>
    </lineage>
</organism>
<protein>
    <recommendedName>
        <fullName evidence="3 7">S-formylglutathione hydrolase</fullName>
        <ecNumber evidence="2 7">3.1.2.12</ecNumber>
    </recommendedName>
</protein>
<keyword evidence="4 7" id="KW-0719">Serine esterase</keyword>
<dbReference type="FunFam" id="3.40.50.1820:FF:000002">
    <property type="entry name" value="S-formylglutathione hydrolase"/>
    <property type="match status" value="1"/>
</dbReference>
<dbReference type="Gene3D" id="3.40.50.1820">
    <property type="entry name" value="alpha/beta hydrolase"/>
    <property type="match status" value="1"/>
</dbReference>
<dbReference type="AlphaFoldDB" id="E1ZH78"/>
<dbReference type="PANTHER" id="PTHR10061">
    <property type="entry name" value="S-FORMYLGLUTATHIONE HYDROLASE"/>
    <property type="match status" value="1"/>
</dbReference>